<reference evidence="1" key="1">
    <citation type="submission" date="2020-07" db="EMBL/GenBank/DDBJ databases">
        <title>Genome sequence and genetic diversity analysis of an under-domesticated orphan crop, white fonio (Digitaria exilis).</title>
        <authorList>
            <person name="Bennetzen J.L."/>
            <person name="Chen S."/>
            <person name="Ma X."/>
            <person name="Wang X."/>
            <person name="Yssel A.E.J."/>
            <person name="Chaluvadi S.R."/>
            <person name="Johnson M."/>
            <person name="Gangashetty P."/>
            <person name="Hamidou F."/>
            <person name="Sanogo M.D."/>
            <person name="Zwaenepoel A."/>
            <person name="Wallace J."/>
            <person name="Van De Peer Y."/>
            <person name="Van Deynze A."/>
        </authorList>
    </citation>
    <scope>NUCLEOTIDE SEQUENCE</scope>
    <source>
        <tissue evidence="1">Leaves</tissue>
    </source>
</reference>
<proteinExistence type="predicted"/>
<protein>
    <submittedName>
        <fullName evidence="1">Uncharacterized protein</fullName>
    </submittedName>
</protein>
<dbReference type="Proteomes" id="UP000636709">
    <property type="component" value="Unassembled WGS sequence"/>
</dbReference>
<evidence type="ECO:0000313" key="2">
    <source>
        <dbReference type="Proteomes" id="UP000636709"/>
    </source>
</evidence>
<comment type="caution">
    <text evidence="1">The sequence shown here is derived from an EMBL/GenBank/DDBJ whole genome shotgun (WGS) entry which is preliminary data.</text>
</comment>
<evidence type="ECO:0000313" key="1">
    <source>
        <dbReference type="EMBL" id="KAF8701496.1"/>
    </source>
</evidence>
<dbReference type="OrthoDB" id="713116at2759"/>
<organism evidence="1 2">
    <name type="scientific">Digitaria exilis</name>
    <dbReference type="NCBI Taxonomy" id="1010633"/>
    <lineage>
        <taxon>Eukaryota</taxon>
        <taxon>Viridiplantae</taxon>
        <taxon>Streptophyta</taxon>
        <taxon>Embryophyta</taxon>
        <taxon>Tracheophyta</taxon>
        <taxon>Spermatophyta</taxon>
        <taxon>Magnoliopsida</taxon>
        <taxon>Liliopsida</taxon>
        <taxon>Poales</taxon>
        <taxon>Poaceae</taxon>
        <taxon>PACMAD clade</taxon>
        <taxon>Panicoideae</taxon>
        <taxon>Panicodae</taxon>
        <taxon>Paniceae</taxon>
        <taxon>Anthephorinae</taxon>
        <taxon>Digitaria</taxon>
    </lineage>
</organism>
<keyword evidence="2" id="KW-1185">Reference proteome</keyword>
<dbReference type="AlphaFoldDB" id="A0A835END1"/>
<accession>A0A835END1</accession>
<dbReference type="EMBL" id="JACEFO010001803">
    <property type="protein sequence ID" value="KAF8701496.1"/>
    <property type="molecule type" value="Genomic_DNA"/>
</dbReference>
<sequence>MRTSPRWTHMSQPRLRVQLRRQLGQLRFGFSQEPCTKSAISPTSGIQMSRSWMRWKAHDDTLLLILVLAPKDSWIMLCDHDKVLSHLFWANSGLVPCQAFSPRSAPMSPPTLGRPLGYKIITRRL</sequence>
<name>A0A835END1_9POAL</name>
<gene>
    <name evidence="1" type="ORF">HU200_033519</name>
</gene>